<dbReference type="CDD" id="cd07431">
    <property type="entry name" value="PHP_PolIIIA"/>
    <property type="match status" value="1"/>
</dbReference>
<keyword evidence="2" id="KW-0808">Transferase</keyword>
<dbReference type="SUPFAM" id="SSF89550">
    <property type="entry name" value="PHP domain-like"/>
    <property type="match status" value="1"/>
</dbReference>
<comment type="caution">
    <text evidence="8">The sequence shown here is derived from an EMBL/GenBank/DDBJ whole genome shotgun (WGS) entry which is preliminary data.</text>
</comment>
<evidence type="ECO:0000313" key="9">
    <source>
        <dbReference type="Proteomes" id="UP001431776"/>
    </source>
</evidence>
<dbReference type="Proteomes" id="UP001431776">
    <property type="component" value="Unassembled WGS sequence"/>
</dbReference>
<dbReference type="Gene3D" id="3.20.20.140">
    <property type="entry name" value="Metal-dependent hydrolases"/>
    <property type="match status" value="1"/>
</dbReference>
<evidence type="ECO:0000259" key="7">
    <source>
        <dbReference type="SMART" id="SM00481"/>
    </source>
</evidence>
<dbReference type="InterPro" id="IPR004805">
    <property type="entry name" value="DnaE2/DnaE/PolC"/>
</dbReference>
<dbReference type="GO" id="GO:0006260">
    <property type="term" value="P:DNA replication"/>
    <property type="evidence" value="ECO:0007669"/>
    <property type="project" value="UniProtKB-KW"/>
</dbReference>
<reference evidence="8" key="1">
    <citation type="submission" date="2023-05" db="EMBL/GenBank/DDBJ databases">
        <title>Anaerotaeda fermentans gen. nov., sp. nov., a novel anaerobic planctomycete of the new family within the order Sedimentisphaerales isolated from Taman Peninsula, Russia.</title>
        <authorList>
            <person name="Khomyakova M.A."/>
            <person name="Merkel A.Y."/>
            <person name="Slobodkin A.I."/>
        </authorList>
    </citation>
    <scope>NUCLEOTIDE SEQUENCE</scope>
    <source>
        <strain evidence="8">M17dextr</strain>
    </source>
</reference>
<keyword evidence="4" id="KW-0235">DNA replication</keyword>
<gene>
    <name evidence="8" type="ORF">QJ522_11935</name>
</gene>
<dbReference type="InterPro" id="IPR004013">
    <property type="entry name" value="PHP_dom"/>
</dbReference>
<name>A0AAW6U3F8_9BACT</name>
<protein>
    <recommendedName>
        <fullName evidence="1">DNA-directed DNA polymerase</fullName>
        <ecNumber evidence="1">2.7.7.7</ecNumber>
    </recommendedName>
</protein>
<dbReference type="SMART" id="SM00481">
    <property type="entry name" value="POLIIIAc"/>
    <property type="match status" value="1"/>
</dbReference>
<dbReference type="EMBL" id="JASCXX010000013">
    <property type="protein sequence ID" value="MDI6449758.1"/>
    <property type="molecule type" value="Genomic_DNA"/>
</dbReference>
<evidence type="ECO:0000256" key="3">
    <source>
        <dbReference type="ARBA" id="ARBA00022695"/>
    </source>
</evidence>
<evidence type="ECO:0000256" key="1">
    <source>
        <dbReference type="ARBA" id="ARBA00012417"/>
    </source>
</evidence>
<comment type="catalytic activity">
    <reaction evidence="6">
        <text>DNA(n) + a 2'-deoxyribonucleoside 5'-triphosphate = DNA(n+1) + diphosphate</text>
        <dbReference type="Rhea" id="RHEA:22508"/>
        <dbReference type="Rhea" id="RHEA-COMP:17339"/>
        <dbReference type="Rhea" id="RHEA-COMP:17340"/>
        <dbReference type="ChEBI" id="CHEBI:33019"/>
        <dbReference type="ChEBI" id="CHEBI:61560"/>
        <dbReference type="ChEBI" id="CHEBI:173112"/>
        <dbReference type="EC" id="2.7.7.7"/>
    </reaction>
</comment>
<dbReference type="GO" id="GO:0008408">
    <property type="term" value="F:3'-5' exonuclease activity"/>
    <property type="evidence" value="ECO:0007669"/>
    <property type="project" value="InterPro"/>
</dbReference>
<dbReference type="Pfam" id="PF02811">
    <property type="entry name" value="PHP"/>
    <property type="match status" value="1"/>
</dbReference>
<evidence type="ECO:0000256" key="6">
    <source>
        <dbReference type="ARBA" id="ARBA00049244"/>
    </source>
</evidence>
<dbReference type="Gene3D" id="1.10.150.870">
    <property type="match status" value="1"/>
</dbReference>
<keyword evidence="9" id="KW-1185">Reference proteome</keyword>
<dbReference type="AlphaFoldDB" id="A0AAW6U3F8"/>
<dbReference type="InterPro" id="IPR029460">
    <property type="entry name" value="DNAPol_HHH"/>
</dbReference>
<dbReference type="InterPro" id="IPR040982">
    <property type="entry name" value="DNA_pol3_finger"/>
</dbReference>
<dbReference type="Pfam" id="PF14579">
    <property type="entry name" value="HHH_6"/>
    <property type="match status" value="1"/>
</dbReference>
<feature type="domain" description="Polymerase/histidinol phosphatase N-terminal" evidence="7">
    <location>
        <begin position="9"/>
        <end position="76"/>
    </location>
</feature>
<organism evidence="8 9">
    <name type="scientific">Anaerobaca lacustris</name>
    <dbReference type="NCBI Taxonomy" id="3044600"/>
    <lineage>
        <taxon>Bacteria</taxon>
        <taxon>Pseudomonadati</taxon>
        <taxon>Planctomycetota</taxon>
        <taxon>Phycisphaerae</taxon>
        <taxon>Sedimentisphaerales</taxon>
        <taxon>Anaerobacaceae</taxon>
        <taxon>Anaerobaca</taxon>
    </lineage>
</organism>
<evidence type="ECO:0000256" key="4">
    <source>
        <dbReference type="ARBA" id="ARBA00022705"/>
    </source>
</evidence>
<dbReference type="RefSeq" id="WP_349245167.1">
    <property type="nucleotide sequence ID" value="NZ_JASCXX010000013.1"/>
</dbReference>
<dbReference type="InterPro" id="IPR003141">
    <property type="entry name" value="Pol/His_phosphatase_N"/>
</dbReference>
<dbReference type="GO" id="GO:0003887">
    <property type="term" value="F:DNA-directed DNA polymerase activity"/>
    <property type="evidence" value="ECO:0007669"/>
    <property type="project" value="UniProtKB-KW"/>
</dbReference>
<evidence type="ECO:0000313" key="8">
    <source>
        <dbReference type="EMBL" id="MDI6449758.1"/>
    </source>
</evidence>
<evidence type="ECO:0000256" key="2">
    <source>
        <dbReference type="ARBA" id="ARBA00022679"/>
    </source>
</evidence>
<dbReference type="InterPro" id="IPR011708">
    <property type="entry name" value="DNA_pol3_alpha_NTPase_dom"/>
</dbReference>
<dbReference type="InterPro" id="IPR016195">
    <property type="entry name" value="Pol/histidinol_Pase-like"/>
</dbReference>
<keyword evidence="3" id="KW-0548">Nucleotidyltransferase</keyword>
<keyword evidence="5" id="KW-0239">DNA-directed DNA polymerase</keyword>
<proteinExistence type="predicted"/>
<dbReference type="Pfam" id="PF17657">
    <property type="entry name" value="DNA_pol3_finger"/>
    <property type="match status" value="1"/>
</dbReference>
<dbReference type="EC" id="2.7.7.7" evidence="1"/>
<dbReference type="CDD" id="cd04485">
    <property type="entry name" value="DnaE_OBF"/>
    <property type="match status" value="1"/>
</dbReference>
<dbReference type="Pfam" id="PF07733">
    <property type="entry name" value="DNA_pol3_alpha"/>
    <property type="match status" value="2"/>
</dbReference>
<accession>A0AAW6U3F8</accession>
<sequence length="964" mass="106866">MGGEGMRIAALTCRSFYSLLRGAVSVERWVAQAAECGYGAVALADVNSLAGAVDLWKATEGAGVRPILGVEILTETQRAILLAENRSGYENLCRITTARNLDPGFDLVEQLKIDCRGVICLCNCPELLAELRHILHRTSLFVGCADAEEAARACAAGFEPIAWRHADRLQKSDVEVLKLLNRIRTMSVAGAGPRDPCGLNAMSAAREMERRFRRSPQALVHADEMVPRCDLRLLTGKPILPKVQLATGETSDRELARLCHRGLAKRYNPVRGDVLRRLEYELATVRQNGFSDYFLVVHEIVHFARQNGIPVEVRGSAAGALISYVLGFTRVCPVENRLYFERFMNPGRTDCPDIDIDLCWRKRDEVIRFCYERWGFESVAMVCNINRYRLRSAIRDAGRALGLAPVQMHQLARGGKVRETSAVYRLAKSLVGIPRHLGVHCGGIVVTPSPVSHIAPLERAHKGVVITQYDKDAAEAIGLVKIDLLGNRALSTVHGTIQIIGCNEGDKGELSFDPNDQKTARMLSAGDSLGVFQSESPGMRQLLRGLKVRSRKDLAIALSLIRPGPASGGMKAAFIERHVHGKPFAYLHPKLERLLGETYGVMLYQEDVMRIAVEVAGYTVADADRFRSEVSKKVSPARLQAQYVDFVRSRADNAGIDRQSAEAIWDEILRFAAYSYCKAHATVYANIAWETAYLKAHYPLQFYCSLLNNHHGMYPLRVYVWDARRRGIPILPVHVNHSEIEWSVQGRAIRAGFRVVKGLSRGTAREIVGQRRIRAFEHLDDLRRRVPFRQPELRNLIHVGACDGLGPTRPAMLSRLHLAPADPNQPMLFDIHQHGVASRLPDYDRIARLKAELDVTGISFGLHPATLLPTGYVPAIQLHRLVGRRTTVAGFVATARRARTNDGRTMGFVTLEDSTGLAEVSFFPDQIGLYRSICSYGGPVWARGRVTEHLASIALECAACGKVA</sequence>
<evidence type="ECO:0000256" key="5">
    <source>
        <dbReference type="ARBA" id="ARBA00022932"/>
    </source>
</evidence>
<dbReference type="PANTHER" id="PTHR32294">
    <property type="entry name" value="DNA POLYMERASE III SUBUNIT ALPHA"/>
    <property type="match status" value="1"/>
</dbReference>